<organism evidence="2 3">
    <name type="scientific">Brassica cretica</name>
    <name type="common">Mustard</name>
    <dbReference type="NCBI Taxonomy" id="69181"/>
    <lineage>
        <taxon>Eukaryota</taxon>
        <taxon>Viridiplantae</taxon>
        <taxon>Streptophyta</taxon>
        <taxon>Embryophyta</taxon>
        <taxon>Tracheophyta</taxon>
        <taxon>Spermatophyta</taxon>
        <taxon>Magnoliopsida</taxon>
        <taxon>eudicotyledons</taxon>
        <taxon>Gunneridae</taxon>
        <taxon>Pentapetalae</taxon>
        <taxon>rosids</taxon>
        <taxon>malvids</taxon>
        <taxon>Brassicales</taxon>
        <taxon>Brassicaceae</taxon>
        <taxon>Brassiceae</taxon>
        <taxon>Brassica</taxon>
    </lineage>
</organism>
<dbReference type="AlphaFoldDB" id="A0A8S9Q4N1"/>
<dbReference type="SUPFAM" id="SSF81383">
    <property type="entry name" value="F-box domain"/>
    <property type="match status" value="1"/>
</dbReference>
<accession>A0A8S9Q4N1</accession>
<evidence type="ECO:0000313" key="2">
    <source>
        <dbReference type="EMBL" id="KAF3535891.1"/>
    </source>
</evidence>
<dbReference type="PANTHER" id="PTHR31215">
    <property type="entry name" value="OS05G0510400 PROTEIN-RELATED"/>
    <property type="match status" value="1"/>
</dbReference>
<sequence length="295" mass="32741">MDAFDAIPNHVVIDILNKVADVKTLIRCRSVSKRFNSLAAQSDSLLLQLDQIFAAAESEPEVNSPVASFFRSIFKSILPRFDEYIRHLFLAARVHLDGAVRLCFRVALFSMATVAFHRDSRLSLVDASIEANDGNPVDRLQLIKEAHTNKKTGQIQDAVIRSVVGLVETQKEDLLSSQSLSYDGDSTGASTNMFRLQINEMAVPKRKGGRLVGLARRASSNLASSSQVLYTDPMILEQLQNKDERIVALEEQNATILSQNATILAQLESQKETNAEILEKARSFVALGFLVFYEL</sequence>
<name>A0A8S9Q4N1_BRACR</name>
<dbReference type="Gene3D" id="1.20.1280.50">
    <property type="match status" value="1"/>
</dbReference>
<evidence type="ECO:0000259" key="1">
    <source>
        <dbReference type="SMART" id="SM00256"/>
    </source>
</evidence>
<evidence type="ECO:0000313" key="3">
    <source>
        <dbReference type="Proteomes" id="UP000712600"/>
    </source>
</evidence>
<dbReference type="InterPro" id="IPR001810">
    <property type="entry name" value="F-box_dom"/>
</dbReference>
<proteinExistence type="predicted"/>
<feature type="domain" description="F-box" evidence="1">
    <location>
        <begin position="7"/>
        <end position="48"/>
    </location>
</feature>
<gene>
    <name evidence="2" type="ORF">F2Q69_00020336</name>
</gene>
<dbReference type="SMART" id="SM00256">
    <property type="entry name" value="FBOX"/>
    <property type="match status" value="1"/>
</dbReference>
<comment type="caution">
    <text evidence="2">The sequence shown here is derived from an EMBL/GenBank/DDBJ whole genome shotgun (WGS) entry which is preliminary data.</text>
</comment>
<dbReference type="EMBL" id="QGKX02001290">
    <property type="protein sequence ID" value="KAF3535891.1"/>
    <property type="molecule type" value="Genomic_DNA"/>
</dbReference>
<dbReference type="Pfam" id="PF12937">
    <property type="entry name" value="F-box-like"/>
    <property type="match status" value="1"/>
</dbReference>
<dbReference type="InterPro" id="IPR036047">
    <property type="entry name" value="F-box-like_dom_sf"/>
</dbReference>
<reference evidence="2" key="1">
    <citation type="submission" date="2019-12" db="EMBL/GenBank/DDBJ databases">
        <title>Genome sequencing and annotation of Brassica cretica.</title>
        <authorList>
            <person name="Studholme D.J."/>
            <person name="Sarris P."/>
        </authorList>
    </citation>
    <scope>NUCLEOTIDE SEQUENCE</scope>
    <source>
        <strain evidence="2">PFS-109/04</strain>
        <tissue evidence="2">Leaf</tissue>
    </source>
</reference>
<dbReference type="InterPro" id="IPR044809">
    <property type="entry name" value="AUF1-like"/>
</dbReference>
<protein>
    <recommendedName>
        <fullName evidence="1">F-box domain-containing protein</fullName>
    </recommendedName>
</protein>
<dbReference type="Proteomes" id="UP000712600">
    <property type="component" value="Unassembled WGS sequence"/>
</dbReference>